<dbReference type="RefSeq" id="WP_092490527.1">
    <property type="nucleotide sequence ID" value="NZ_LN906597.1"/>
</dbReference>
<accession>A0A0S4M525</accession>
<dbReference type="Proteomes" id="UP000198651">
    <property type="component" value="Chromosome I"/>
</dbReference>
<organism evidence="1 2">
    <name type="scientific">Candidatus Ichthyocystis hellenicum</name>
    <dbReference type="NCBI Taxonomy" id="1561003"/>
    <lineage>
        <taxon>Bacteria</taxon>
        <taxon>Pseudomonadati</taxon>
        <taxon>Pseudomonadota</taxon>
        <taxon>Betaproteobacteria</taxon>
        <taxon>Burkholderiales</taxon>
        <taxon>Candidatus Ichthyocystis</taxon>
    </lineage>
</organism>
<sequence length="620" mass="71015">MNHISNSELSTNDELSAYDVESSSTLDNSCASSTNLMYDQEHGFNNHPPFALNRTSYDHHLYQQGYLGFQQQCTFNTEHLINNEYPKWLSSGLENSQVDNQLSSSNLERYQYAGSAESGSNNCGYRYDMPSCFTRTNQSSSWEKEIESNSSCNSSKFFPFNNGTEIYASTVSNYPSFPLETNECEYPTQQYNFDTNAQQSTQDSRYNEELCFLGDKIMPGESIICTQQMPISNYNAYDNNKFCENNEPSTSNISYSLEQFNQGNAIRKNKKLMPTLKEKFTVSPLHLHKDLKPSELSLSVSYILAIENISVDTNDIRIFILKKIKGSKHPPDENTSLPYESCSMDLIPTLIKTRQYIKKIISPHIIGLHGDMDVPVCEGMSIHDIRILLVNNNNFFIKLSERCNQLKLDIMSFSKNGDVSRVLQSSVNVYLGKVLHKFYFPPSIKKSLVFRKNISKMIIKCVSCLPEKIRIVIENVRLEILKGWLFTKYHGVYLYNSYLRKTYATCVEVQEAIVRDNLLIDKMHVVTESIEKGSISSFYDSMKILGLVDRIFDLAKNSTDRLMNEMRESFVFNGKILVHLDEISVKNMVDHLIIDIVNMSVESYRKLCTDKTINKVVVSN</sequence>
<dbReference type="AlphaFoldDB" id="A0A0S4M525"/>
<dbReference type="EMBL" id="LN906597">
    <property type="protein sequence ID" value="CUT17818.1"/>
    <property type="molecule type" value="Genomic_DNA"/>
</dbReference>
<evidence type="ECO:0000313" key="1">
    <source>
        <dbReference type="EMBL" id="CUT17818.1"/>
    </source>
</evidence>
<protein>
    <submittedName>
        <fullName evidence="1">Uncharacterized protein</fullName>
    </submittedName>
</protein>
<evidence type="ECO:0000313" key="2">
    <source>
        <dbReference type="Proteomes" id="UP000198651"/>
    </source>
</evidence>
<gene>
    <name evidence="1" type="ORF">Ark11_0999</name>
</gene>
<name>A0A0S4M525_9BURK</name>
<keyword evidence="2" id="KW-1185">Reference proteome</keyword>
<reference evidence="2" key="1">
    <citation type="submission" date="2015-11" db="EMBL/GenBank/DDBJ databases">
        <authorList>
            <person name="Seth-Smith H.M.B."/>
        </authorList>
    </citation>
    <scope>NUCLEOTIDE SEQUENCE [LARGE SCALE GENOMIC DNA]</scope>
    <source>
        <strain evidence="2">2013Ark11</strain>
    </source>
</reference>
<proteinExistence type="predicted"/>